<feature type="compositionally biased region" description="Acidic residues" evidence="3">
    <location>
        <begin position="294"/>
        <end position="304"/>
    </location>
</feature>
<dbReference type="AlphaFoldDB" id="A0A9P3L9T9"/>
<evidence type="ECO:0000259" key="4">
    <source>
        <dbReference type="Pfam" id="PF03372"/>
    </source>
</evidence>
<feature type="domain" description="Endonuclease/exonuclease/phosphatase" evidence="4">
    <location>
        <begin position="64"/>
        <end position="429"/>
    </location>
</feature>
<dbReference type="GO" id="GO:0006139">
    <property type="term" value="P:nucleobase-containing compound metabolic process"/>
    <property type="evidence" value="ECO:0007669"/>
    <property type="project" value="UniProtKB-ARBA"/>
</dbReference>
<keyword evidence="5" id="KW-0540">Nuclease</keyword>
<keyword evidence="6" id="KW-1185">Reference proteome</keyword>
<reference evidence="5 6" key="1">
    <citation type="submission" date="2021-08" db="EMBL/GenBank/DDBJ databases">
        <title>Draft Genome Sequence of Phanerochaete sordida strain YK-624.</title>
        <authorList>
            <person name="Mori T."/>
            <person name="Dohra H."/>
            <person name="Suzuki T."/>
            <person name="Kawagishi H."/>
            <person name="Hirai H."/>
        </authorList>
    </citation>
    <scope>NUCLEOTIDE SEQUENCE [LARGE SCALE GENOMIC DNA]</scope>
    <source>
        <strain evidence="5 6">YK-624</strain>
    </source>
</reference>
<protein>
    <submittedName>
        <fullName evidence="5">Endonuclease/exonuclease/phosphatase</fullName>
    </submittedName>
</protein>
<proteinExistence type="inferred from homology"/>
<dbReference type="InterPro" id="IPR005135">
    <property type="entry name" value="Endo/exonuclease/phosphatase"/>
</dbReference>
<keyword evidence="5" id="KW-0255">Endonuclease</keyword>
<dbReference type="InterPro" id="IPR050410">
    <property type="entry name" value="CCR4/nocturin_mRNA_transcr"/>
</dbReference>
<dbReference type="Gene3D" id="3.60.10.10">
    <property type="entry name" value="Endonuclease/exonuclease/phosphatase"/>
    <property type="match status" value="1"/>
</dbReference>
<sequence length="452" mass="50976">MSTNRYELTPEQLALAEARKLKKLEREKEQVKNARQNDPRGRILERRWLRLQSSAEGAQSVKVMTWNMLAQTLVRRELFPESDCLKASQREHMLYTEILSHRADICCLQEVDRTEKVFPVLGEAGYSFVFKAGPRKKHGSVIAFSKDKFELVEDRQVFYDETDVRQDGDERGRKGSSFFTKNIANLVALRRRDSDEGFFVGTTHLFWHPRYTYERARQIGILFREITRFREELAKPSWPCLVAGDFNFQPDDAAYALLVGDPLLPAQRAALQFSRVVHRSRDPSVPAPAPKADADEDGEDGSEGDPDRVITNARAAVPSDGLLSDDELAALFAWGTRPVSAYDAGLRTADRGVRDTLAFGSRVPLPEGRRGACEPAWTSYTHYWKTVLDYIFVLDPPDRQVSVLGLAEPFPEEKLVPGLPRKGVCGSDHISLSAELAWDAPTHAEPRSTCDP</sequence>
<dbReference type="PANTHER" id="PTHR12121:SF45">
    <property type="entry name" value="NOCTURNIN"/>
    <property type="match status" value="1"/>
</dbReference>
<evidence type="ECO:0000256" key="2">
    <source>
        <dbReference type="ARBA" id="ARBA00022801"/>
    </source>
</evidence>
<accession>A0A9P3L9T9</accession>
<dbReference type="GO" id="GO:0004519">
    <property type="term" value="F:endonuclease activity"/>
    <property type="evidence" value="ECO:0007669"/>
    <property type="project" value="UniProtKB-KW"/>
</dbReference>
<evidence type="ECO:0000313" key="5">
    <source>
        <dbReference type="EMBL" id="GJE87626.1"/>
    </source>
</evidence>
<evidence type="ECO:0000256" key="1">
    <source>
        <dbReference type="ARBA" id="ARBA00010774"/>
    </source>
</evidence>
<dbReference type="InterPro" id="IPR036691">
    <property type="entry name" value="Endo/exonu/phosph_ase_sf"/>
</dbReference>
<dbReference type="Proteomes" id="UP000703269">
    <property type="component" value="Unassembled WGS sequence"/>
</dbReference>
<dbReference type="Pfam" id="PF03372">
    <property type="entry name" value="Exo_endo_phos"/>
    <property type="match status" value="1"/>
</dbReference>
<dbReference type="GO" id="GO:0000175">
    <property type="term" value="F:3'-5'-RNA exonuclease activity"/>
    <property type="evidence" value="ECO:0007669"/>
    <property type="project" value="TreeGrafter"/>
</dbReference>
<feature type="region of interest" description="Disordered" evidence="3">
    <location>
        <begin position="281"/>
        <end position="308"/>
    </location>
</feature>
<name>A0A9P3L9T9_9APHY</name>
<gene>
    <name evidence="5" type="ORF">PsYK624_037090</name>
</gene>
<dbReference type="SUPFAM" id="SSF56219">
    <property type="entry name" value="DNase I-like"/>
    <property type="match status" value="1"/>
</dbReference>
<evidence type="ECO:0000313" key="6">
    <source>
        <dbReference type="Proteomes" id="UP000703269"/>
    </source>
</evidence>
<comment type="similarity">
    <text evidence="1">Belongs to the CCR4/nocturin family.</text>
</comment>
<dbReference type="PANTHER" id="PTHR12121">
    <property type="entry name" value="CARBON CATABOLITE REPRESSOR PROTEIN 4"/>
    <property type="match status" value="1"/>
</dbReference>
<dbReference type="OrthoDB" id="428734at2759"/>
<evidence type="ECO:0000256" key="3">
    <source>
        <dbReference type="SAM" id="MobiDB-lite"/>
    </source>
</evidence>
<keyword evidence="2" id="KW-0378">Hydrolase</keyword>
<dbReference type="EMBL" id="BPQB01000007">
    <property type="protein sequence ID" value="GJE87626.1"/>
    <property type="molecule type" value="Genomic_DNA"/>
</dbReference>
<comment type="caution">
    <text evidence="5">The sequence shown here is derived from an EMBL/GenBank/DDBJ whole genome shotgun (WGS) entry which is preliminary data.</text>
</comment>
<organism evidence="5 6">
    <name type="scientific">Phanerochaete sordida</name>
    <dbReference type="NCBI Taxonomy" id="48140"/>
    <lineage>
        <taxon>Eukaryota</taxon>
        <taxon>Fungi</taxon>
        <taxon>Dikarya</taxon>
        <taxon>Basidiomycota</taxon>
        <taxon>Agaricomycotina</taxon>
        <taxon>Agaricomycetes</taxon>
        <taxon>Polyporales</taxon>
        <taxon>Phanerochaetaceae</taxon>
        <taxon>Phanerochaete</taxon>
    </lineage>
</organism>